<dbReference type="EMBL" id="PDKW01000041">
    <property type="protein sequence ID" value="PGH56505.1"/>
    <property type="molecule type" value="Genomic_DNA"/>
</dbReference>
<keyword evidence="2" id="KW-1185">Reference proteome</keyword>
<evidence type="ECO:0000313" key="2">
    <source>
        <dbReference type="Proteomes" id="UP000225379"/>
    </source>
</evidence>
<accession>A0A2B8BF30</accession>
<proteinExistence type="predicted"/>
<reference evidence="2" key="1">
    <citation type="submission" date="2017-10" db="EMBL/GenBank/DDBJ databases">
        <authorList>
            <person name="Kravchenko I.K."/>
            <person name="Grouzdev D.S."/>
        </authorList>
    </citation>
    <scope>NUCLEOTIDE SEQUENCE [LARGE SCALE GENOMIC DNA]</scope>
    <source>
        <strain evidence="2">B2</strain>
    </source>
</reference>
<gene>
    <name evidence="1" type="ORF">CRT60_16415</name>
</gene>
<comment type="caution">
    <text evidence="1">The sequence shown here is derived from an EMBL/GenBank/DDBJ whole genome shotgun (WGS) entry which is preliminary data.</text>
</comment>
<dbReference type="Proteomes" id="UP000225379">
    <property type="component" value="Unassembled WGS sequence"/>
</dbReference>
<protein>
    <submittedName>
        <fullName evidence="1">Uncharacterized protein</fullName>
    </submittedName>
</protein>
<name>A0A2B8BF30_9PROT</name>
<sequence>MTTPIDAMLDAYAAEIERFETELRPLEERFWCRDSTRAERAEIRAKTDALLAAHKAALERVTSAESRAPRNARRRLRTLADNRIAGLRSKLRKRDDWEKNSFAFAETADDFVAGELADILEPTP</sequence>
<dbReference type="RefSeq" id="WP_098737592.1">
    <property type="nucleotide sequence ID" value="NZ_PDKW01000041.1"/>
</dbReference>
<evidence type="ECO:0000313" key="1">
    <source>
        <dbReference type="EMBL" id="PGH56505.1"/>
    </source>
</evidence>
<organism evidence="1 2">
    <name type="scientific">Azospirillum palustre</name>
    <dbReference type="NCBI Taxonomy" id="2044885"/>
    <lineage>
        <taxon>Bacteria</taxon>
        <taxon>Pseudomonadati</taxon>
        <taxon>Pseudomonadota</taxon>
        <taxon>Alphaproteobacteria</taxon>
        <taxon>Rhodospirillales</taxon>
        <taxon>Azospirillaceae</taxon>
        <taxon>Azospirillum</taxon>
    </lineage>
</organism>
<dbReference type="AlphaFoldDB" id="A0A2B8BF30"/>
<dbReference type="OrthoDB" id="9919987at2"/>